<sequence>MNSTTYYSCTAGNGTSDNGSTVNRICSEITPGWTPLSIVQLIIAVWGLVGNGGLFVVFATHRALWTPFNVYVVNLIVANCVCIIVQFPLDTLSSLYDGKWILGETVCTFYLQVLWCLQPIVFNSHQMIAINRIWAVIHPISYRSIHSIRTALCLCAGVWVYVIIGVTPGVLRDTLYFRVPLPVKPQIDYCQINTDAQLSWAVAIQVVYYIWPQVTMVAALVIIFFIKRVRQRAKAVRRSNAVVPNLNGGSAKEQQVEDHDRSGSGATPAVPSNSLEARLKPIQHPAAPHSHGNLLLVLLTISVTICWTPNNVYYTWMFFKQLDYPVFYYFTTILFCLQAAIDPIMFTLALKALRVALADFLSCRRS</sequence>
<keyword evidence="12" id="KW-1185">Reference proteome</keyword>
<dbReference type="InterPro" id="IPR000276">
    <property type="entry name" value="GPCR_Rhodpsn"/>
</dbReference>
<keyword evidence="2 9" id="KW-0812">Transmembrane</keyword>
<evidence type="ECO:0000256" key="2">
    <source>
        <dbReference type="ARBA" id="ARBA00022692"/>
    </source>
</evidence>
<evidence type="ECO:0000256" key="5">
    <source>
        <dbReference type="ARBA" id="ARBA00023136"/>
    </source>
</evidence>
<evidence type="ECO:0000256" key="4">
    <source>
        <dbReference type="ARBA" id="ARBA00023040"/>
    </source>
</evidence>
<dbReference type="PROSITE" id="PS50262">
    <property type="entry name" value="G_PROTEIN_RECEP_F1_2"/>
    <property type="match status" value="1"/>
</dbReference>
<accession>A0A1W0WPI3</accession>
<keyword evidence="5 9" id="KW-0472">Membrane</keyword>
<feature type="transmembrane region" description="Helical" evidence="9">
    <location>
        <begin position="206"/>
        <end position="226"/>
    </location>
</feature>
<dbReference type="Pfam" id="PF00001">
    <property type="entry name" value="7tm_1"/>
    <property type="match status" value="1"/>
</dbReference>
<dbReference type="PRINTS" id="PR00237">
    <property type="entry name" value="GPCRRHODOPSN"/>
</dbReference>
<feature type="transmembrane region" description="Helical" evidence="9">
    <location>
        <begin position="38"/>
        <end position="58"/>
    </location>
</feature>
<feature type="region of interest" description="Disordered" evidence="8">
    <location>
        <begin position="246"/>
        <end position="272"/>
    </location>
</feature>
<feature type="transmembrane region" description="Helical" evidence="9">
    <location>
        <begin position="70"/>
        <end position="89"/>
    </location>
</feature>
<feature type="transmembrane region" description="Helical" evidence="9">
    <location>
        <begin position="151"/>
        <end position="171"/>
    </location>
</feature>
<dbReference type="SUPFAM" id="SSF81321">
    <property type="entry name" value="Family A G protein-coupled receptor-like"/>
    <property type="match status" value="1"/>
</dbReference>
<name>A0A1W0WPI3_HYPEX</name>
<dbReference type="PANTHER" id="PTHR24243:SF224">
    <property type="entry name" value="G-PROTEIN COUPLED RECEPTOR 19-RELATED"/>
    <property type="match status" value="1"/>
</dbReference>
<dbReference type="CDD" id="cd00637">
    <property type="entry name" value="7tm_classA_rhodopsin-like"/>
    <property type="match status" value="1"/>
</dbReference>
<gene>
    <name evidence="11" type="ORF">BV898_08805</name>
</gene>
<evidence type="ECO:0000256" key="6">
    <source>
        <dbReference type="ARBA" id="ARBA00023170"/>
    </source>
</evidence>
<proteinExistence type="predicted"/>
<feature type="domain" description="G-protein coupled receptors family 1 profile" evidence="10">
    <location>
        <begin position="50"/>
        <end position="346"/>
    </location>
</feature>
<evidence type="ECO:0000256" key="8">
    <source>
        <dbReference type="SAM" id="MobiDB-lite"/>
    </source>
</evidence>
<keyword evidence="3 9" id="KW-1133">Transmembrane helix</keyword>
<feature type="transmembrane region" description="Helical" evidence="9">
    <location>
        <begin position="109"/>
        <end position="130"/>
    </location>
</feature>
<evidence type="ECO:0000256" key="7">
    <source>
        <dbReference type="ARBA" id="ARBA00023224"/>
    </source>
</evidence>
<evidence type="ECO:0000313" key="11">
    <source>
        <dbReference type="EMBL" id="OQV17089.1"/>
    </source>
</evidence>
<keyword evidence="4" id="KW-0297">G-protein coupled receptor</keyword>
<comment type="subcellular location">
    <subcellularLocation>
        <location evidence="1">Membrane</location>
        <topology evidence="1">Multi-pass membrane protein</topology>
    </subcellularLocation>
</comment>
<evidence type="ECO:0000256" key="9">
    <source>
        <dbReference type="SAM" id="Phobius"/>
    </source>
</evidence>
<organism evidence="11 12">
    <name type="scientific">Hypsibius exemplaris</name>
    <name type="common">Freshwater tardigrade</name>
    <dbReference type="NCBI Taxonomy" id="2072580"/>
    <lineage>
        <taxon>Eukaryota</taxon>
        <taxon>Metazoa</taxon>
        <taxon>Ecdysozoa</taxon>
        <taxon>Tardigrada</taxon>
        <taxon>Eutardigrada</taxon>
        <taxon>Parachela</taxon>
        <taxon>Hypsibioidea</taxon>
        <taxon>Hypsibiidae</taxon>
        <taxon>Hypsibius</taxon>
    </lineage>
</organism>
<dbReference type="InterPro" id="IPR017452">
    <property type="entry name" value="GPCR_Rhodpsn_7TM"/>
</dbReference>
<dbReference type="GO" id="GO:0005886">
    <property type="term" value="C:plasma membrane"/>
    <property type="evidence" value="ECO:0007669"/>
    <property type="project" value="TreeGrafter"/>
</dbReference>
<dbReference type="OrthoDB" id="2101615at2759"/>
<evidence type="ECO:0000256" key="3">
    <source>
        <dbReference type="ARBA" id="ARBA00022989"/>
    </source>
</evidence>
<evidence type="ECO:0000259" key="10">
    <source>
        <dbReference type="PROSITE" id="PS50262"/>
    </source>
</evidence>
<reference evidence="12" key="1">
    <citation type="submission" date="2017-01" db="EMBL/GenBank/DDBJ databases">
        <title>Comparative genomics of anhydrobiosis in the tardigrade Hypsibius dujardini.</title>
        <authorList>
            <person name="Yoshida Y."/>
            <person name="Koutsovoulos G."/>
            <person name="Laetsch D."/>
            <person name="Stevens L."/>
            <person name="Kumar S."/>
            <person name="Horikawa D."/>
            <person name="Ishino K."/>
            <person name="Komine S."/>
            <person name="Tomita M."/>
            <person name="Blaxter M."/>
            <person name="Arakawa K."/>
        </authorList>
    </citation>
    <scope>NUCLEOTIDE SEQUENCE [LARGE SCALE GENOMIC DNA]</scope>
    <source>
        <strain evidence="12">Z151</strain>
    </source>
</reference>
<comment type="caution">
    <text evidence="11">The sequence shown here is derived from an EMBL/GenBank/DDBJ whole genome shotgun (WGS) entry which is preliminary data.</text>
</comment>
<dbReference type="EMBL" id="MTYJ01000066">
    <property type="protein sequence ID" value="OQV17089.1"/>
    <property type="molecule type" value="Genomic_DNA"/>
</dbReference>
<keyword evidence="7" id="KW-0807">Transducer</keyword>
<dbReference type="PANTHER" id="PTHR24243">
    <property type="entry name" value="G-PROTEIN COUPLED RECEPTOR"/>
    <property type="match status" value="1"/>
</dbReference>
<dbReference type="Proteomes" id="UP000192578">
    <property type="component" value="Unassembled WGS sequence"/>
</dbReference>
<dbReference type="Gene3D" id="1.20.1070.10">
    <property type="entry name" value="Rhodopsin 7-helix transmembrane proteins"/>
    <property type="match status" value="1"/>
</dbReference>
<evidence type="ECO:0000256" key="1">
    <source>
        <dbReference type="ARBA" id="ARBA00004141"/>
    </source>
</evidence>
<feature type="transmembrane region" description="Helical" evidence="9">
    <location>
        <begin position="294"/>
        <end position="314"/>
    </location>
</feature>
<feature type="transmembrane region" description="Helical" evidence="9">
    <location>
        <begin position="326"/>
        <end position="350"/>
    </location>
</feature>
<evidence type="ECO:0000313" key="12">
    <source>
        <dbReference type="Proteomes" id="UP000192578"/>
    </source>
</evidence>
<keyword evidence="6" id="KW-0675">Receptor</keyword>
<protein>
    <recommendedName>
        <fullName evidence="10">G-protein coupled receptors family 1 profile domain-containing protein</fullName>
    </recommendedName>
</protein>
<dbReference type="AlphaFoldDB" id="A0A1W0WPI3"/>
<dbReference type="GO" id="GO:0004930">
    <property type="term" value="F:G protein-coupled receptor activity"/>
    <property type="evidence" value="ECO:0007669"/>
    <property type="project" value="UniProtKB-KW"/>
</dbReference>